<evidence type="ECO:0000256" key="4">
    <source>
        <dbReference type="ARBA" id="ARBA00022989"/>
    </source>
</evidence>
<dbReference type="AlphaFoldDB" id="A0ABD3IHP2"/>
<accession>A0ABD3IHP2</accession>
<evidence type="ECO:0000256" key="1">
    <source>
        <dbReference type="ARBA" id="ARBA00004173"/>
    </source>
</evidence>
<dbReference type="Pfam" id="PF07798">
    <property type="entry name" value="CCDC90-like"/>
    <property type="match status" value="1"/>
</dbReference>
<evidence type="ECO:0000313" key="9">
    <source>
        <dbReference type="EMBL" id="KAL3701950.1"/>
    </source>
</evidence>
<keyword evidence="6" id="KW-0496">Mitochondrion</keyword>
<dbReference type="GO" id="GO:0016020">
    <property type="term" value="C:membrane"/>
    <property type="evidence" value="ECO:0007669"/>
    <property type="project" value="UniProtKB-SubCell"/>
</dbReference>
<evidence type="ECO:0000256" key="3">
    <source>
        <dbReference type="ARBA" id="ARBA00022692"/>
    </source>
</evidence>
<evidence type="ECO:0000256" key="2">
    <source>
        <dbReference type="ARBA" id="ARBA00004370"/>
    </source>
</evidence>
<dbReference type="Gene3D" id="1.20.5.340">
    <property type="match status" value="1"/>
</dbReference>
<feature type="transmembrane region" description="Helical" evidence="8">
    <location>
        <begin position="250"/>
        <end position="269"/>
    </location>
</feature>
<keyword evidence="4 8" id="KW-1133">Transmembrane helix</keyword>
<evidence type="ECO:0000256" key="7">
    <source>
        <dbReference type="ARBA" id="ARBA00023136"/>
    </source>
</evidence>
<dbReference type="Proteomes" id="UP001633002">
    <property type="component" value="Unassembled WGS sequence"/>
</dbReference>
<name>A0ABD3IHP2_9MARC</name>
<keyword evidence="5" id="KW-0175">Coiled coil</keyword>
<comment type="subcellular location">
    <subcellularLocation>
        <location evidence="2">Membrane</location>
    </subcellularLocation>
    <subcellularLocation>
        <location evidence="1">Mitochondrion</location>
    </subcellularLocation>
</comment>
<feature type="transmembrane region" description="Helical" evidence="8">
    <location>
        <begin position="319"/>
        <end position="348"/>
    </location>
</feature>
<evidence type="ECO:0008006" key="11">
    <source>
        <dbReference type="Google" id="ProtNLM"/>
    </source>
</evidence>
<proteinExistence type="predicted"/>
<protein>
    <recommendedName>
        <fullName evidence="11">Mitochondrial protein</fullName>
    </recommendedName>
</protein>
<dbReference type="EMBL" id="JBJQOH010000001">
    <property type="protein sequence ID" value="KAL3701950.1"/>
    <property type="molecule type" value="Genomic_DNA"/>
</dbReference>
<dbReference type="PANTHER" id="PTHR14360">
    <property type="entry name" value="PROTEIN FMP32, MITOCHONDRIAL"/>
    <property type="match status" value="1"/>
</dbReference>
<sequence>MAAAVRRAVQQQGAQLQALQWPSAVRAAVVPVDMLNTDIRWRLPMPIPTAASQDGIPLQERRPLAHHQGWNYGSVRGFYMRHISQLVTASNSKRAFLVDTLALVRRLESQGLTPKQAEAITAVITEVLNDSLENVAQSFTSKSETQRSEMMMEGAMSKFKAEVQSNQEHHIASLQRETERLRTDIDKMRSELRYEVDKVTAGHRLDLNLERGRIRDELAAQSAETGNLTNKLDREIHTLKTQLEAAKYDIIKYCIGTIVSVTAVGLGLLRILMFGGLRVVTSVALFKESDVITTASFQSGLHPRGRSCGSKKKLRARIVLGNLMGLCAAGAWMVKTSGIVLAVLFLQWRDCEAF</sequence>
<evidence type="ECO:0000256" key="6">
    <source>
        <dbReference type="ARBA" id="ARBA00023128"/>
    </source>
</evidence>
<keyword evidence="3 8" id="KW-0812">Transmembrane</keyword>
<keyword evidence="10" id="KW-1185">Reference proteome</keyword>
<reference evidence="9 10" key="1">
    <citation type="submission" date="2024-09" db="EMBL/GenBank/DDBJ databases">
        <title>Chromosome-scale assembly of Riccia sorocarpa.</title>
        <authorList>
            <person name="Paukszto L."/>
        </authorList>
    </citation>
    <scope>NUCLEOTIDE SEQUENCE [LARGE SCALE GENOMIC DNA]</scope>
    <source>
        <strain evidence="9">LP-2024</strain>
        <tissue evidence="9">Aerial parts of the thallus</tissue>
    </source>
</reference>
<keyword evidence="7 8" id="KW-0472">Membrane</keyword>
<dbReference type="PANTHER" id="PTHR14360:SF1">
    <property type="entry name" value="PROTEIN FMP32, MITOCHONDRIAL"/>
    <property type="match status" value="1"/>
</dbReference>
<dbReference type="GO" id="GO:0005739">
    <property type="term" value="C:mitochondrion"/>
    <property type="evidence" value="ECO:0007669"/>
    <property type="project" value="UniProtKB-SubCell"/>
</dbReference>
<dbReference type="InterPro" id="IPR024461">
    <property type="entry name" value="CCDC90-like"/>
</dbReference>
<evidence type="ECO:0000256" key="8">
    <source>
        <dbReference type="SAM" id="Phobius"/>
    </source>
</evidence>
<dbReference type="FunFam" id="1.20.5.340:FF:000029">
    <property type="entry name" value="Coiled-coil domain-containing protein 90-like"/>
    <property type="match status" value="1"/>
</dbReference>
<comment type="caution">
    <text evidence="9">The sequence shown here is derived from an EMBL/GenBank/DDBJ whole genome shotgun (WGS) entry which is preliminary data.</text>
</comment>
<evidence type="ECO:0000256" key="5">
    <source>
        <dbReference type="ARBA" id="ARBA00023054"/>
    </source>
</evidence>
<gene>
    <name evidence="9" type="ORF">R1sor_019972</name>
</gene>
<organism evidence="9 10">
    <name type="scientific">Riccia sorocarpa</name>
    <dbReference type="NCBI Taxonomy" id="122646"/>
    <lineage>
        <taxon>Eukaryota</taxon>
        <taxon>Viridiplantae</taxon>
        <taxon>Streptophyta</taxon>
        <taxon>Embryophyta</taxon>
        <taxon>Marchantiophyta</taxon>
        <taxon>Marchantiopsida</taxon>
        <taxon>Marchantiidae</taxon>
        <taxon>Marchantiales</taxon>
        <taxon>Ricciaceae</taxon>
        <taxon>Riccia</taxon>
    </lineage>
</organism>
<evidence type="ECO:0000313" key="10">
    <source>
        <dbReference type="Proteomes" id="UP001633002"/>
    </source>
</evidence>